<keyword evidence="9" id="KW-1185">Reference proteome</keyword>
<dbReference type="Pfam" id="PF00072">
    <property type="entry name" value="Response_reg"/>
    <property type="match status" value="1"/>
</dbReference>
<dbReference type="InterPro" id="IPR001789">
    <property type="entry name" value="Sig_transdc_resp-reg_receiver"/>
</dbReference>
<feature type="domain" description="Response regulatory" evidence="7">
    <location>
        <begin position="2"/>
        <end position="115"/>
    </location>
</feature>
<dbReference type="GO" id="GO:0032993">
    <property type="term" value="C:protein-DNA complex"/>
    <property type="evidence" value="ECO:0007669"/>
    <property type="project" value="TreeGrafter"/>
</dbReference>
<evidence type="ECO:0000259" key="7">
    <source>
        <dbReference type="PROSITE" id="PS50110"/>
    </source>
</evidence>
<reference evidence="8 9" key="1">
    <citation type="submission" date="2017-05" db="EMBL/GenBank/DDBJ databases">
        <title>Genomic insights into alkan degradation activity of Oleiphilus messinensis.</title>
        <authorList>
            <person name="Kozyavkin S.A."/>
            <person name="Slesarev A.I."/>
            <person name="Golyshin P.N."/>
            <person name="Korzhenkov A."/>
            <person name="Golyshina O.N."/>
            <person name="Toshchakov S.V."/>
        </authorList>
    </citation>
    <scope>NUCLEOTIDE SEQUENCE [LARGE SCALE GENOMIC DNA]</scope>
    <source>
        <strain evidence="8 9">ME102</strain>
    </source>
</reference>
<evidence type="ECO:0000313" key="9">
    <source>
        <dbReference type="Proteomes" id="UP000196027"/>
    </source>
</evidence>
<dbReference type="PANTHER" id="PTHR48111">
    <property type="entry name" value="REGULATOR OF RPOS"/>
    <property type="match status" value="1"/>
</dbReference>
<evidence type="ECO:0000313" key="8">
    <source>
        <dbReference type="EMBL" id="ARU54306.1"/>
    </source>
</evidence>
<evidence type="ECO:0000256" key="4">
    <source>
        <dbReference type="ARBA" id="ARBA00023125"/>
    </source>
</evidence>
<dbReference type="GO" id="GO:0006355">
    <property type="term" value="P:regulation of DNA-templated transcription"/>
    <property type="evidence" value="ECO:0007669"/>
    <property type="project" value="TreeGrafter"/>
</dbReference>
<dbReference type="GO" id="GO:0005829">
    <property type="term" value="C:cytosol"/>
    <property type="evidence" value="ECO:0007669"/>
    <property type="project" value="TreeGrafter"/>
</dbReference>
<dbReference type="KEGG" id="ome:OLMES_0199"/>
<name>A0A1Y0I3D4_9GAMM</name>
<evidence type="ECO:0000256" key="2">
    <source>
        <dbReference type="ARBA" id="ARBA00023012"/>
    </source>
</evidence>
<keyword evidence="2" id="KW-0902">Two-component regulatory system</keyword>
<proteinExistence type="predicted"/>
<dbReference type="PROSITE" id="PS50110">
    <property type="entry name" value="RESPONSE_REGULATORY"/>
    <property type="match status" value="1"/>
</dbReference>
<gene>
    <name evidence="8" type="ORF">OLMES_0199</name>
</gene>
<sequence length="373" mass="42300">MKILVVEDNPIDQEIIKVNLPDHEILIAESGENALELIELSPDLVLLDIELPGIDGYETCKRMRKNAGMEITPIVFLTHMTGLGDRIKAYDAGGDDHLSKPCDHLLLRSKVDVYDKIRKQMQSSADEAKCAISALLNLQSQSSKVHCISRFVQAARYCRDVDRLLGLFLSTAREIGVQCILETRLDGVSNWVSTKGPVSVLEKEILECANSVEKIHQFGQHRAIFHWPQVSMLVLHVEDSLDILALFMDSLDAALKAIRTEAQLLERVNQLEKYNSLVSDQVTDLFEQMRGELTEMIVSLGLVAALEPDEQDRFNDMLERYDNNIRDKLRTLSYNNSEIRILVSDLRSAPEDIEKLLREQHQFSGNNKNTELF</sequence>
<dbReference type="Proteomes" id="UP000196027">
    <property type="component" value="Chromosome"/>
</dbReference>
<evidence type="ECO:0000256" key="3">
    <source>
        <dbReference type="ARBA" id="ARBA00023015"/>
    </source>
</evidence>
<dbReference type="GO" id="GO:0000156">
    <property type="term" value="F:phosphorelay response regulator activity"/>
    <property type="evidence" value="ECO:0007669"/>
    <property type="project" value="TreeGrafter"/>
</dbReference>
<keyword evidence="4" id="KW-0238">DNA-binding</keyword>
<evidence type="ECO:0000256" key="5">
    <source>
        <dbReference type="ARBA" id="ARBA00023163"/>
    </source>
</evidence>
<evidence type="ECO:0000256" key="6">
    <source>
        <dbReference type="PROSITE-ProRule" id="PRU00169"/>
    </source>
</evidence>
<dbReference type="SMART" id="SM00448">
    <property type="entry name" value="REC"/>
    <property type="match status" value="1"/>
</dbReference>
<dbReference type="RefSeq" id="WP_087459523.1">
    <property type="nucleotide sequence ID" value="NZ_CP021425.1"/>
</dbReference>
<dbReference type="AlphaFoldDB" id="A0A1Y0I3D4"/>
<organism evidence="8 9">
    <name type="scientific">Oleiphilus messinensis</name>
    <dbReference type="NCBI Taxonomy" id="141451"/>
    <lineage>
        <taxon>Bacteria</taxon>
        <taxon>Pseudomonadati</taxon>
        <taxon>Pseudomonadota</taxon>
        <taxon>Gammaproteobacteria</taxon>
        <taxon>Oceanospirillales</taxon>
        <taxon>Oleiphilaceae</taxon>
        <taxon>Oleiphilus</taxon>
    </lineage>
</organism>
<dbReference type="PANTHER" id="PTHR48111:SF1">
    <property type="entry name" value="TWO-COMPONENT RESPONSE REGULATOR ORR33"/>
    <property type="match status" value="1"/>
</dbReference>
<dbReference type="SUPFAM" id="SSF52172">
    <property type="entry name" value="CheY-like"/>
    <property type="match status" value="1"/>
</dbReference>
<keyword evidence="5" id="KW-0804">Transcription</keyword>
<protein>
    <submittedName>
        <fullName evidence="8">Response regulator receiver</fullName>
    </submittedName>
</protein>
<dbReference type="InterPro" id="IPR011006">
    <property type="entry name" value="CheY-like_superfamily"/>
</dbReference>
<evidence type="ECO:0000256" key="1">
    <source>
        <dbReference type="ARBA" id="ARBA00022553"/>
    </source>
</evidence>
<keyword evidence="3" id="KW-0805">Transcription regulation</keyword>
<feature type="modified residue" description="4-aspartylphosphate" evidence="6">
    <location>
        <position position="48"/>
    </location>
</feature>
<accession>A0A1Y0I3D4</accession>
<keyword evidence="1 6" id="KW-0597">Phosphoprotein</keyword>
<dbReference type="InterPro" id="IPR039420">
    <property type="entry name" value="WalR-like"/>
</dbReference>
<dbReference type="Gene3D" id="3.40.50.2300">
    <property type="match status" value="1"/>
</dbReference>
<dbReference type="GO" id="GO:0000976">
    <property type="term" value="F:transcription cis-regulatory region binding"/>
    <property type="evidence" value="ECO:0007669"/>
    <property type="project" value="TreeGrafter"/>
</dbReference>
<dbReference type="OrthoDB" id="8874570at2"/>
<dbReference type="EMBL" id="CP021425">
    <property type="protein sequence ID" value="ARU54306.1"/>
    <property type="molecule type" value="Genomic_DNA"/>
</dbReference>